<evidence type="ECO:0000256" key="1">
    <source>
        <dbReference type="SAM" id="Phobius"/>
    </source>
</evidence>
<dbReference type="EMBL" id="JANUBL010000002">
    <property type="protein sequence ID" value="MCS4120949.1"/>
    <property type="molecule type" value="Genomic_DNA"/>
</dbReference>
<feature type="transmembrane region" description="Helical" evidence="1">
    <location>
        <begin position="130"/>
        <end position="156"/>
    </location>
</feature>
<dbReference type="Proteomes" id="UP001155144">
    <property type="component" value="Unassembled WGS sequence"/>
</dbReference>
<accession>A0A9X2TLC9</accession>
<evidence type="ECO:0000313" key="2">
    <source>
        <dbReference type="EMBL" id="MCS3711733.1"/>
    </source>
</evidence>
<organism evidence="2 4">
    <name type="scientific">Salinibacter ruber</name>
    <dbReference type="NCBI Taxonomy" id="146919"/>
    <lineage>
        <taxon>Bacteria</taxon>
        <taxon>Pseudomonadati</taxon>
        <taxon>Rhodothermota</taxon>
        <taxon>Rhodothermia</taxon>
        <taxon>Rhodothermales</taxon>
        <taxon>Salinibacteraceae</taxon>
        <taxon>Salinibacter</taxon>
    </lineage>
</organism>
<dbReference type="Proteomes" id="UP001155057">
    <property type="component" value="Unassembled WGS sequence"/>
</dbReference>
<keyword evidence="1" id="KW-0812">Transmembrane</keyword>
<feature type="transmembrane region" description="Helical" evidence="1">
    <location>
        <begin position="103"/>
        <end position="124"/>
    </location>
</feature>
<evidence type="ECO:0000313" key="3">
    <source>
        <dbReference type="EMBL" id="MCS4120949.1"/>
    </source>
</evidence>
<dbReference type="AlphaFoldDB" id="A0A9X2TLC9"/>
<keyword evidence="1" id="KW-1133">Transmembrane helix</keyword>
<dbReference type="EMBL" id="JANUAE010000017">
    <property type="protein sequence ID" value="MCS3711733.1"/>
    <property type="molecule type" value="Genomic_DNA"/>
</dbReference>
<comment type="caution">
    <text evidence="2">The sequence shown here is derived from an EMBL/GenBank/DDBJ whole genome shotgun (WGS) entry which is preliminary data.</text>
</comment>
<protein>
    <submittedName>
        <fullName evidence="2">Uncharacterized protein</fullName>
    </submittedName>
</protein>
<dbReference type="RefSeq" id="WP_013061866.1">
    <property type="nucleotide sequence ID" value="NZ_JANUAE010000017.1"/>
</dbReference>
<proteinExistence type="predicted"/>
<sequence>MEGSSTPYVDTPYGLLTEGGRWYHVTESDVEEYAGAVLNHVPLAQLLRWADTWVDSARTVTVWALPLMLWGLPVGWAVGGALTLFVAWALLSPSLPSLLAVRAVSALDHVLAQALYYVVAMSAVAAAEMYAALGAGLLGFVLLRWGVLEWAAGYVVRPLRRALYPLPVADQVLRGLIVRVALKHRLSLPQVDDITKDILDNLHDRQGTDPDDE</sequence>
<reference evidence="2" key="1">
    <citation type="submission" date="2022-08" db="EMBL/GenBank/DDBJ databases">
        <title>Genomic Encyclopedia of Type Strains, Phase V (KMG-V): Genome sequencing to study the core and pangenomes of soil and plant-associated prokaryotes.</title>
        <authorList>
            <person name="Whitman W."/>
        </authorList>
    </citation>
    <scope>NUCLEOTIDE SEQUENCE</scope>
    <source>
        <strain evidence="3">SP3026</strain>
        <strain evidence="2">SP3049</strain>
    </source>
</reference>
<feature type="transmembrane region" description="Helical" evidence="1">
    <location>
        <begin position="67"/>
        <end position="91"/>
    </location>
</feature>
<gene>
    <name evidence="3" type="ORF">GGP45_001291</name>
    <name evidence="2" type="ORF">GGP61_003368</name>
</gene>
<keyword evidence="1" id="KW-0472">Membrane</keyword>
<evidence type="ECO:0000313" key="4">
    <source>
        <dbReference type="Proteomes" id="UP001155057"/>
    </source>
</evidence>
<name>A0A9X2TLC9_9BACT</name>